<dbReference type="RefSeq" id="WP_381204251.1">
    <property type="nucleotide sequence ID" value="NZ_JBHSPC010000001.1"/>
</dbReference>
<sequence>MSTGFDLQSVTELRGKPHLLDSGVLFTASERAHCRSRPDPHASLAGIFSAKEAFVKALGSLGGAPAHTFPEVEIVHGPAGQPRMLLHGSVGRWCRDRHLGVELSISHTGDLAGAVVVILAGPATGGREPAV</sequence>
<accession>A0ABW0XGN2</accession>
<keyword evidence="6" id="KW-1185">Reference proteome</keyword>
<gene>
    <name evidence="5" type="ORF">ACFP2V_00440</name>
</gene>
<comment type="caution">
    <text evidence="5">The sequence shown here is derived from an EMBL/GenBank/DDBJ whole genome shotgun (WGS) entry which is preliminary data.</text>
</comment>
<keyword evidence="3" id="KW-0460">Magnesium</keyword>
<keyword evidence="2" id="KW-0479">Metal-binding</keyword>
<dbReference type="EMBL" id="JBHSPC010000001">
    <property type="protein sequence ID" value="MFC5668634.1"/>
    <property type="molecule type" value="Genomic_DNA"/>
</dbReference>
<keyword evidence="1 5" id="KW-0808">Transferase</keyword>
<reference evidence="6" key="1">
    <citation type="journal article" date="2019" name="Int. J. Syst. Evol. Microbiol.">
        <title>The Global Catalogue of Microorganisms (GCM) 10K type strain sequencing project: providing services to taxonomists for standard genome sequencing and annotation.</title>
        <authorList>
            <consortium name="The Broad Institute Genomics Platform"/>
            <consortium name="The Broad Institute Genome Sequencing Center for Infectious Disease"/>
            <person name="Wu L."/>
            <person name="Ma J."/>
        </authorList>
    </citation>
    <scope>NUCLEOTIDE SEQUENCE [LARGE SCALE GENOMIC DNA]</scope>
    <source>
        <strain evidence="6">JCM 13852</strain>
    </source>
</reference>
<dbReference type="InterPro" id="IPR008278">
    <property type="entry name" value="4-PPantetheinyl_Trfase_dom"/>
</dbReference>
<organism evidence="5 6">
    <name type="scientific">Streptomyces incanus</name>
    <dbReference type="NCBI Taxonomy" id="887453"/>
    <lineage>
        <taxon>Bacteria</taxon>
        <taxon>Bacillati</taxon>
        <taxon>Actinomycetota</taxon>
        <taxon>Actinomycetes</taxon>
        <taxon>Kitasatosporales</taxon>
        <taxon>Streptomycetaceae</taxon>
        <taxon>Streptomyces</taxon>
    </lineage>
</organism>
<evidence type="ECO:0000259" key="4">
    <source>
        <dbReference type="Pfam" id="PF01648"/>
    </source>
</evidence>
<evidence type="ECO:0000256" key="2">
    <source>
        <dbReference type="ARBA" id="ARBA00022723"/>
    </source>
</evidence>
<protein>
    <submittedName>
        <fullName evidence="5">Holo-ACP synthase</fullName>
        <ecNumber evidence="5">2.7.8.7</ecNumber>
    </submittedName>
</protein>
<dbReference type="GO" id="GO:0008897">
    <property type="term" value="F:holo-[acyl-carrier-protein] synthase activity"/>
    <property type="evidence" value="ECO:0007669"/>
    <property type="project" value="UniProtKB-EC"/>
</dbReference>
<dbReference type="EC" id="2.7.8.7" evidence="5"/>
<dbReference type="NCBIfam" id="TIGR00556">
    <property type="entry name" value="pantethn_trn"/>
    <property type="match status" value="1"/>
</dbReference>
<proteinExistence type="predicted"/>
<evidence type="ECO:0000256" key="1">
    <source>
        <dbReference type="ARBA" id="ARBA00022679"/>
    </source>
</evidence>
<dbReference type="Pfam" id="PF01648">
    <property type="entry name" value="ACPS"/>
    <property type="match status" value="1"/>
</dbReference>
<evidence type="ECO:0000256" key="3">
    <source>
        <dbReference type="ARBA" id="ARBA00022842"/>
    </source>
</evidence>
<feature type="domain" description="4'-phosphopantetheinyl transferase" evidence="4">
    <location>
        <begin position="24"/>
        <end position="94"/>
    </location>
</feature>
<name>A0ABW0XGN2_9ACTN</name>
<dbReference type="SUPFAM" id="SSF56214">
    <property type="entry name" value="4'-phosphopantetheinyl transferase"/>
    <property type="match status" value="1"/>
</dbReference>
<dbReference type="InterPro" id="IPR037143">
    <property type="entry name" value="4-PPantetheinyl_Trfase_dom_sf"/>
</dbReference>
<dbReference type="Gene3D" id="3.90.470.20">
    <property type="entry name" value="4'-phosphopantetheinyl transferase domain"/>
    <property type="match status" value="1"/>
</dbReference>
<dbReference type="InterPro" id="IPR004568">
    <property type="entry name" value="Ppantetheine-prot_Trfase_dom"/>
</dbReference>
<evidence type="ECO:0000313" key="6">
    <source>
        <dbReference type="Proteomes" id="UP001596183"/>
    </source>
</evidence>
<evidence type="ECO:0000313" key="5">
    <source>
        <dbReference type="EMBL" id="MFC5668634.1"/>
    </source>
</evidence>
<dbReference type="Proteomes" id="UP001596183">
    <property type="component" value="Unassembled WGS sequence"/>
</dbReference>